<keyword evidence="3" id="KW-1185">Reference proteome</keyword>
<sequence>MGRSYEDFQNGNQYVEAPIYTEPMYPQAYYEPAPNQEQYYGNPGAQWTEPPPAPEAAPAAPPVPMVKRKVIAPVDAPEGYLFTGAGLIQQPPWMLDADRDRITNTIAAVQADAGNALINAGVDAPQADRVTGGAIGGGLLGAGIGLTALGGPAAVVGAGGGALIGAGIGAAVTAPTGGWGVGPGAAIGAGVGAAVIGLPAAAVGAGVGGAAGALVGATVFGGQDLTIEEPAPAPSAPAVEAVPAAPAPLWTPPVIDTSAVTAQTVAVVEQVEQFPAGAEVVEQARDFTETAPAYVEQAAPQVNATLTQVRGAALAQQGGGQVVAAADQAGANAAAAAAPVIEQASAFAGAVVAGLNA</sequence>
<feature type="compositionally biased region" description="Pro residues" evidence="1">
    <location>
        <begin position="49"/>
        <end position="61"/>
    </location>
</feature>
<keyword evidence="2" id="KW-0614">Plasmid</keyword>
<evidence type="ECO:0000256" key="1">
    <source>
        <dbReference type="SAM" id="MobiDB-lite"/>
    </source>
</evidence>
<accession>A0A2S2C8E0</accession>
<name>A0A2S2C8E0_9NOCA</name>
<evidence type="ECO:0000313" key="3">
    <source>
        <dbReference type="Proteomes" id="UP000245711"/>
    </source>
</evidence>
<feature type="region of interest" description="Disordered" evidence="1">
    <location>
        <begin position="35"/>
        <end position="61"/>
    </location>
</feature>
<dbReference type="KEGG" id="roz:CBI38_37295"/>
<proteinExistence type="predicted"/>
<protein>
    <recommendedName>
        <fullName evidence="4">Insoluble domain protein</fullName>
    </recommendedName>
</protein>
<dbReference type="Proteomes" id="UP000245711">
    <property type="component" value="Plasmid pRB11"/>
</dbReference>
<reference evidence="2 3" key="1">
    <citation type="submission" date="2017-05" db="EMBL/GenBank/DDBJ databases">
        <title>Isolation of Rhodococcus sp. S2-17 biodegrading of BP-3.</title>
        <authorList>
            <person name="Lee Y."/>
            <person name="Kim K.H."/>
            <person name="Chun B.H."/>
            <person name="Jung H.S."/>
            <person name="Jeon C.O."/>
        </authorList>
    </citation>
    <scope>NUCLEOTIDE SEQUENCE [LARGE SCALE GENOMIC DNA]</scope>
    <source>
        <strain evidence="2 3">S2-17</strain>
        <plasmid evidence="3">prb11</plasmid>
    </source>
</reference>
<dbReference type="AlphaFoldDB" id="A0A2S2C8E0"/>
<organism evidence="2 3">
    <name type="scientific">Rhodococcus oxybenzonivorans</name>
    <dbReference type="NCBI Taxonomy" id="1990687"/>
    <lineage>
        <taxon>Bacteria</taxon>
        <taxon>Bacillati</taxon>
        <taxon>Actinomycetota</taxon>
        <taxon>Actinomycetes</taxon>
        <taxon>Mycobacteriales</taxon>
        <taxon>Nocardiaceae</taxon>
        <taxon>Rhodococcus</taxon>
    </lineage>
</organism>
<evidence type="ECO:0000313" key="2">
    <source>
        <dbReference type="EMBL" id="AWK77078.1"/>
    </source>
</evidence>
<geneLocation type="plasmid" evidence="3">
    <name>prb11</name>
</geneLocation>
<gene>
    <name evidence="2" type="ORF">CBI38_37295</name>
</gene>
<dbReference type="EMBL" id="CP021357">
    <property type="protein sequence ID" value="AWK77078.1"/>
    <property type="molecule type" value="Genomic_DNA"/>
</dbReference>
<evidence type="ECO:0008006" key="4">
    <source>
        <dbReference type="Google" id="ProtNLM"/>
    </source>
</evidence>